<accession>A0A371EFR3</accession>
<comment type="caution">
    <text evidence="2">The sequence shown here is derived from an EMBL/GenBank/DDBJ whole genome shotgun (WGS) entry which is preliminary data.</text>
</comment>
<dbReference type="Proteomes" id="UP000257109">
    <property type="component" value="Unassembled WGS sequence"/>
</dbReference>
<gene>
    <name evidence="2" type="primary">pol</name>
    <name evidence="2" type="ORF">CR513_56493</name>
</gene>
<evidence type="ECO:0000313" key="2">
    <source>
        <dbReference type="EMBL" id="RDX64890.1"/>
    </source>
</evidence>
<evidence type="ECO:0000259" key="1">
    <source>
        <dbReference type="PROSITE" id="PS50878"/>
    </source>
</evidence>
<dbReference type="EMBL" id="QJKJ01014168">
    <property type="protein sequence ID" value="RDX64890.1"/>
    <property type="molecule type" value="Genomic_DNA"/>
</dbReference>
<feature type="non-terminal residue" evidence="2">
    <location>
        <position position="1"/>
    </location>
</feature>
<dbReference type="OrthoDB" id="101614at2759"/>
<dbReference type="InterPro" id="IPR041577">
    <property type="entry name" value="RT_RNaseH_2"/>
</dbReference>
<reference evidence="2" key="1">
    <citation type="submission" date="2018-05" db="EMBL/GenBank/DDBJ databases">
        <title>Draft genome of Mucuna pruriens seed.</title>
        <authorList>
            <person name="Nnadi N.E."/>
            <person name="Vos R."/>
            <person name="Hasami M.H."/>
            <person name="Devisetty U.K."/>
            <person name="Aguiy J.C."/>
        </authorList>
    </citation>
    <scope>NUCLEOTIDE SEQUENCE [LARGE SCALE GENOMIC DNA]</scope>
    <source>
        <strain evidence="2">JCA_2017</strain>
    </source>
</reference>
<dbReference type="AlphaFoldDB" id="A0A371EFR3"/>
<protein>
    <submittedName>
        <fullName evidence="2">Retrovirus-related Pol polyprotein from transposon 17.6</fullName>
    </submittedName>
</protein>
<dbReference type="Pfam" id="PF00078">
    <property type="entry name" value="RVT_1"/>
    <property type="match status" value="1"/>
</dbReference>
<dbReference type="PROSITE" id="PS50878">
    <property type="entry name" value="RT_POL"/>
    <property type="match status" value="1"/>
</dbReference>
<evidence type="ECO:0000313" key="3">
    <source>
        <dbReference type="Proteomes" id="UP000257109"/>
    </source>
</evidence>
<dbReference type="InterPro" id="IPR043128">
    <property type="entry name" value="Rev_trsase/Diguanyl_cyclase"/>
</dbReference>
<sequence length="185" mass="21485">MDKVFTNHIDRNLEEYVDDMAIKSSSPDEHIQDLEEIFAQIQKYDMRMNPNRCVFDVQGRKFLGFMLTHRGIKANPNKCNTIVQIKSPHNIKELLALPPILTRLIDDRDLFLFLTVLKHSIGAIIIQEEGKSQNSIYCISKTLQGVDTQYQMIEKLVLTLVTSARWLHPYFHTHTVVILTDHPIR</sequence>
<organism evidence="2 3">
    <name type="scientific">Mucuna pruriens</name>
    <name type="common">Velvet bean</name>
    <name type="synonym">Dolichos pruriens</name>
    <dbReference type="NCBI Taxonomy" id="157652"/>
    <lineage>
        <taxon>Eukaryota</taxon>
        <taxon>Viridiplantae</taxon>
        <taxon>Streptophyta</taxon>
        <taxon>Embryophyta</taxon>
        <taxon>Tracheophyta</taxon>
        <taxon>Spermatophyta</taxon>
        <taxon>Magnoliopsida</taxon>
        <taxon>eudicotyledons</taxon>
        <taxon>Gunneridae</taxon>
        <taxon>Pentapetalae</taxon>
        <taxon>rosids</taxon>
        <taxon>fabids</taxon>
        <taxon>Fabales</taxon>
        <taxon>Fabaceae</taxon>
        <taxon>Papilionoideae</taxon>
        <taxon>50 kb inversion clade</taxon>
        <taxon>NPAAA clade</taxon>
        <taxon>indigoferoid/millettioid clade</taxon>
        <taxon>Phaseoleae</taxon>
        <taxon>Mucuna</taxon>
    </lineage>
</organism>
<dbReference type="PANTHER" id="PTHR48475">
    <property type="entry name" value="RIBONUCLEASE H"/>
    <property type="match status" value="1"/>
</dbReference>
<keyword evidence="3" id="KW-1185">Reference proteome</keyword>
<name>A0A371EFR3_MUCPR</name>
<dbReference type="InterPro" id="IPR043502">
    <property type="entry name" value="DNA/RNA_pol_sf"/>
</dbReference>
<dbReference type="InterPro" id="IPR000477">
    <property type="entry name" value="RT_dom"/>
</dbReference>
<proteinExistence type="predicted"/>
<dbReference type="PANTHER" id="PTHR48475:SF1">
    <property type="entry name" value="RNASE H TYPE-1 DOMAIN-CONTAINING PROTEIN"/>
    <property type="match status" value="1"/>
</dbReference>
<dbReference type="SUPFAM" id="SSF56672">
    <property type="entry name" value="DNA/RNA polymerases"/>
    <property type="match status" value="1"/>
</dbReference>
<feature type="domain" description="Reverse transcriptase" evidence="1">
    <location>
        <begin position="1"/>
        <end position="67"/>
    </location>
</feature>
<dbReference type="Gene3D" id="3.30.70.270">
    <property type="match status" value="1"/>
</dbReference>
<dbReference type="Pfam" id="PF17919">
    <property type="entry name" value="RT_RNaseH_2"/>
    <property type="match status" value="1"/>
</dbReference>